<accession>A0A923RWY1</accession>
<feature type="transmembrane region" description="Helical" evidence="8">
    <location>
        <begin position="76"/>
        <end position="98"/>
    </location>
</feature>
<protein>
    <submittedName>
        <fullName evidence="9">Trk family potassium uptake protein</fullName>
    </submittedName>
</protein>
<dbReference type="PANTHER" id="PTHR32024:SF1">
    <property type="entry name" value="KTR SYSTEM POTASSIUM UPTAKE PROTEIN B"/>
    <property type="match status" value="1"/>
</dbReference>
<feature type="transmembrane region" description="Helical" evidence="8">
    <location>
        <begin position="234"/>
        <end position="253"/>
    </location>
</feature>
<evidence type="ECO:0000256" key="2">
    <source>
        <dbReference type="ARBA" id="ARBA00022448"/>
    </source>
</evidence>
<dbReference type="RefSeq" id="WP_082397368.1">
    <property type="nucleotide sequence ID" value="NZ_JACOPL010000017.1"/>
</dbReference>
<dbReference type="InterPro" id="IPR003445">
    <property type="entry name" value="Cat_transpt"/>
</dbReference>
<evidence type="ECO:0000256" key="8">
    <source>
        <dbReference type="SAM" id="Phobius"/>
    </source>
</evidence>
<dbReference type="Proteomes" id="UP000606499">
    <property type="component" value="Unassembled WGS sequence"/>
</dbReference>
<evidence type="ECO:0000256" key="6">
    <source>
        <dbReference type="ARBA" id="ARBA00023065"/>
    </source>
</evidence>
<dbReference type="PANTHER" id="PTHR32024">
    <property type="entry name" value="TRK SYSTEM POTASSIUM UPTAKE PROTEIN TRKG-RELATED"/>
    <property type="match status" value="1"/>
</dbReference>
<evidence type="ECO:0000256" key="1">
    <source>
        <dbReference type="ARBA" id="ARBA00004651"/>
    </source>
</evidence>
<sequence length="446" mass="48318">MRWVWHKNNKSPFRIIIAGFLLVILLGSLLLMLPAATRAGVSTSFMDALFTATSAVCVTGLVIHDTAAYWSFFGQLIIIILIQIGGLGVVTVACAFMIPSGRKIDLMQRSIVQEAIAAPNVGGIVRLTGFILRTSLLIEMLGAMLLFSVFSGEFGFARGAWYAVFHSISAFCNAGFDLMGIKQPFSSLTDYADNPLVSVTIACLIVVGGIGFLTWNDIRTNRWRFSKYRMQSKVILTVTGGLIVLPALYFFFFEFSEAPIQERILLSFFQAVTPRTAGFNTADLTVMSQSGQLIIIILMLIGGSPGSTAGGMKTTTVGVLFANMISTFRHKEDAQVFHRRIAGETVSQAATILGMYLILFLAGGLVISRLEGVEVLGCLFETASAIGTVGLSLGLTPQLHDVSHLILIALMFFGRVGGLTLIFATLFKPQNMRSSARLPLERITVG</sequence>
<comment type="caution">
    <text evidence="9">The sequence shown here is derived from an EMBL/GenBank/DDBJ whole genome shotgun (WGS) entry which is preliminary data.</text>
</comment>
<dbReference type="GO" id="GO:0005886">
    <property type="term" value="C:plasma membrane"/>
    <property type="evidence" value="ECO:0007669"/>
    <property type="project" value="UniProtKB-SubCell"/>
</dbReference>
<feature type="transmembrane region" description="Helical" evidence="8">
    <location>
        <begin position="12"/>
        <end position="33"/>
    </location>
</feature>
<dbReference type="GO" id="GO:0030001">
    <property type="term" value="P:metal ion transport"/>
    <property type="evidence" value="ECO:0007669"/>
    <property type="project" value="UniProtKB-ARBA"/>
</dbReference>
<dbReference type="Pfam" id="PF02386">
    <property type="entry name" value="TrkH"/>
    <property type="match status" value="1"/>
</dbReference>
<keyword evidence="4 8" id="KW-0812">Transmembrane</keyword>
<organism evidence="9 10">
    <name type="scientific">Agathobaculum faecis</name>
    <dbReference type="NCBI Taxonomy" id="2763013"/>
    <lineage>
        <taxon>Bacteria</taxon>
        <taxon>Bacillati</taxon>
        <taxon>Bacillota</taxon>
        <taxon>Clostridia</taxon>
        <taxon>Eubacteriales</taxon>
        <taxon>Butyricicoccaceae</taxon>
        <taxon>Agathobaculum</taxon>
    </lineage>
</organism>
<name>A0A923RWY1_9FIRM</name>
<proteinExistence type="predicted"/>
<dbReference type="AlphaFoldDB" id="A0A923RWY1"/>
<dbReference type="GO" id="GO:0008324">
    <property type="term" value="F:monoatomic cation transmembrane transporter activity"/>
    <property type="evidence" value="ECO:0007669"/>
    <property type="project" value="InterPro"/>
</dbReference>
<feature type="transmembrane region" description="Helical" evidence="8">
    <location>
        <begin position="130"/>
        <end position="152"/>
    </location>
</feature>
<evidence type="ECO:0000256" key="5">
    <source>
        <dbReference type="ARBA" id="ARBA00022989"/>
    </source>
</evidence>
<keyword evidence="7 8" id="KW-0472">Membrane</keyword>
<keyword evidence="2" id="KW-0813">Transport</keyword>
<evidence type="ECO:0000313" key="10">
    <source>
        <dbReference type="Proteomes" id="UP000606499"/>
    </source>
</evidence>
<evidence type="ECO:0000313" key="9">
    <source>
        <dbReference type="EMBL" id="MBC5726493.1"/>
    </source>
</evidence>
<feature type="transmembrane region" description="Helical" evidence="8">
    <location>
        <begin position="196"/>
        <end position="213"/>
    </location>
</feature>
<evidence type="ECO:0000256" key="7">
    <source>
        <dbReference type="ARBA" id="ARBA00023136"/>
    </source>
</evidence>
<feature type="transmembrane region" description="Helical" evidence="8">
    <location>
        <begin position="45"/>
        <end position="64"/>
    </location>
</feature>
<reference evidence="9" key="1">
    <citation type="submission" date="2020-08" db="EMBL/GenBank/DDBJ databases">
        <title>Genome public.</title>
        <authorList>
            <person name="Liu C."/>
            <person name="Sun Q."/>
        </authorList>
    </citation>
    <scope>NUCLEOTIDE SEQUENCE</scope>
    <source>
        <strain evidence="9">NSJ-28</strain>
    </source>
</reference>
<keyword evidence="10" id="KW-1185">Reference proteome</keyword>
<evidence type="ECO:0000256" key="3">
    <source>
        <dbReference type="ARBA" id="ARBA00022475"/>
    </source>
</evidence>
<comment type="subcellular location">
    <subcellularLocation>
        <location evidence="1">Cell membrane</location>
        <topology evidence="1">Multi-pass membrane protein</topology>
    </subcellularLocation>
</comment>
<feature type="transmembrane region" description="Helical" evidence="8">
    <location>
        <begin position="405"/>
        <end position="427"/>
    </location>
</feature>
<keyword evidence="5 8" id="KW-1133">Transmembrane helix</keyword>
<feature type="transmembrane region" description="Helical" evidence="8">
    <location>
        <begin position="159"/>
        <end position="176"/>
    </location>
</feature>
<keyword evidence="6" id="KW-0406">Ion transport</keyword>
<keyword evidence="3" id="KW-1003">Cell membrane</keyword>
<dbReference type="EMBL" id="JACOPL010000017">
    <property type="protein sequence ID" value="MBC5726493.1"/>
    <property type="molecule type" value="Genomic_DNA"/>
</dbReference>
<feature type="transmembrane region" description="Helical" evidence="8">
    <location>
        <begin position="346"/>
        <end position="367"/>
    </location>
</feature>
<gene>
    <name evidence="9" type="ORF">H8S45_13635</name>
</gene>
<evidence type="ECO:0000256" key="4">
    <source>
        <dbReference type="ARBA" id="ARBA00022692"/>
    </source>
</evidence>